<reference evidence="2 3" key="1">
    <citation type="submission" date="2011-11" db="EMBL/GenBank/DDBJ databases">
        <title>The Genome Sequence of Fusarium oxysporum PHW815.</title>
        <authorList>
            <consortium name="The Broad Institute Genome Sequencing Platform"/>
            <person name="Ma L.-J."/>
            <person name="Gale L.R."/>
            <person name="Schwartz D.C."/>
            <person name="Zhou S."/>
            <person name="Corby-Kistler H."/>
            <person name="Young S.K."/>
            <person name="Zeng Q."/>
            <person name="Gargeya S."/>
            <person name="Fitzgerald M."/>
            <person name="Haas B."/>
            <person name="Abouelleil A."/>
            <person name="Alvarado L."/>
            <person name="Arachchi H.M."/>
            <person name="Berlin A."/>
            <person name="Brown A."/>
            <person name="Chapman S.B."/>
            <person name="Chen Z."/>
            <person name="Dunbar C."/>
            <person name="Freedman E."/>
            <person name="Gearin G."/>
            <person name="Goldberg J."/>
            <person name="Griggs A."/>
            <person name="Gujja S."/>
            <person name="Heiman D."/>
            <person name="Howarth C."/>
            <person name="Larson L."/>
            <person name="Lui A."/>
            <person name="MacDonald P.J.P."/>
            <person name="Montmayeur A."/>
            <person name="Murphy C."/>
            <person name="Neiman D."/>
            <person name="Pearson M."/>
            <person name="Priest M."/>
            <person name="Roberts A."/>
            <person name="Saif S."/>
            <person name="Shea T."/>
            <person name="Shenoy N."/>
            <person name="Sisk P."/>
            <person name="Stolte C."/>
            <person name="Sykes S."/>
            <person name="Wortman J."/>
            <person name="Nusbaum C."/>
            <person name="Birren B."/>
        </authorList>
    </citation>
    <scope>NUCLEOTIDE SEQUENCE [LARGE SCALE GENOMIC DNA]</scope>
    <source>
        <strain evidence="2 3">54005</strain>
    </source>
</reference>
<feature type="non-terminal residue" evidence="2">
    <location>
        <position position="64"/>
    </location>
</feature>
<dbReference type="HOGENOM" id="CLU_2873807_0_0_1"/>
<organism evidence="2 3">
    <name type="scientific">Fusarium oxysporum f. sp. raphani 54005</name>
    <dbReference type="NCBI Taxonomy" id="1089458"/>
    <lineage>
        <taxon>Eukaryota</taxon>
        <taxon>Fungi</taxon>
        <taxon>Dikarya</taxon>
        <taxon>Ascomycota</taxon>
        <taxon>Pezizomycotina</taxon>
        <taxon>Sordariomycetes</taxon>
        <taxon>Hypocreomycetidae</taxon>
        <taxon>Hypocreales</taxon>
        <taxon>Nectriaceae</taxon>
        <taxon>Fusarium</taxon>
        <taxon>Fusarium oxysporum species complex</taxon>
    </lineage>
</organism>
<gene>
    <name evidence="2" type="ORF">FOQG_18742</name>
</gene>
<dbReference type="Proteomes" id="UP000030663">
    <property type="component" value="Unassembled WGS sequence"/>
</dbReference>
<evidence type="ECO:0000256" key="1">
    <source>
        <dbReference type="SAM" id="Phobius"/>
    </source>
</evidence>
<proteinExistence type="predicted"/>
<keyword evidence="1" id="KW-1133">Transmembrane helix</keyword>
<evidence type="ECO:0000313" key="3">
    <source>
        <dbReference type="Proteomes" id="UP000030663"/>
    </source>
</evidence>
<keyword evidence="3" id="KW-1185">Reference proteome</keyword>
<protein>
    <submittedName>
        <fullName evidence="2">Uncharacterized protein</fullName>
    </submittedName>
</protein>
<accession>X0BCF9</accession>
<sequence length="64" mass="7649">MERKSLQQSLERRAFITLTYIRRRRSNIEKLISAGIAYMTWLKLCTRMIMLRLNNMVAGSETRK</sequence>
<name>X0BCF9_FUSOX</name>
<evidence type="ECO:0000313" key="2">
    <source>
        <dbReference type="EMBL" id="EXK76513.1"/>
    </source>
</evidence>
<keyword evidence="1" id="KW-0472">Membrane</keyword>
<dbReference type="AlphaFoldDB" id="X0BCF9"/>
<feature type="transmembrane region" description="Helical" evidence="1">
    <location>
        <begin position="31"/>
        <end position="50"/>
    </location>
</feature>
<keyword evidence="1" id="KW-0812">Transmembrane</keyword>
<dbReference type="EMBL" id="JH658707">
    <property type="protein sequence ID" value="EXK76513.1"/>
    <property type="molecule type" value="Genomic_DNA"/>
</dbReference>